<sequence length="218" mass="24933">MIKRIGKDIKAVIFDYDDTLVESIRPVWAKHKFIAKKYYGKNLEDEEIRIHWGKPFAELVQLLYETEDSETALAHNYNLRGSYSKLLYEESIPTLTLLKDKGKLLGIVTANNRYGYEYDLTQHNIPSEVIDYSQTADETSFHKPDPRVFDPAILWLTEQQIQPHQVLYIGDGLHDMKASLGAGFHFIGVQTGLIFGEEFKVHDAFSVPTIADIADLID</sequence>
<comment type="caution">
    <text evidence="1">The sequence shown here is derived from an EMBL/GenBank/DDBJ whole genome shotgun (WGS) entry which is preliminary data.</text>
</comment>
<proteinExistence type="predicted"/>
<dbReference type="GO" id="GO:0008967">
    <property type="term" value="F:phosphoglycolate phosphatase activity"/>
    <property type="evidence" value="ECO:0007669"/>
    <property type="project" value="TreeGrafter"/>
</dbReference>
<evidence type="ECO:0000313" key="1">
    <source>
        <dbReference type="EMBL" id="OGC58288.1"/>
    </source>
</evidence>
<accession>A0A1F4VMS1</accession>
<dbReference type="SFLD" id="SFLDS00003">
    <property type="entry name" value="Haloacid_Dehalogenase"/>
    <property type="match status" value="1"/>
</dbReference>
<dbReference type="PANTHER" id="PTHR43434:SF1">
    <property type="entry name" value="PHOSPHOGLYCOLATE PHOSPHATASE"/>
    <property type="match status" value="1"/>
</dbReference>
<dbReference type="SFLD" id="SFLDG01129">
    <property type="entry name" value="C1.5:_HAD__Beta-PGM__Phosphata"/>
    <property type="match status" value="1"/>
</dbReference>
<organism evidence="1 2">
    <name type="scientific">candidate division WWE3 bacterium RIFCSPLOWO2_01_FULL_42_11</name>
    <dbReference type="NCBI Taxonomy" id="1802627"/>
    <lineage>
        <taxon>Bacteria</taxon>
        <taxon>Katanobacteria</taxon>
    </lineage>
</organism>
<dbReference type="InterPro" id="IPR023214">
    <property type="entry name" value="HAD_sf"/>
</dbReference>
<protein>
    <recommendedName>
        <fullName evidence="3">HAD family hydrolase</fullName>
    </recommendedName>
</protein>
<reference evidence="1 2" key="1">
    <citation type="journal article" date="2016" name="Nat. Commun.">
        <title>Thousands of microbial genomes shed light on interconnected biogeochemical processes in an aquifer system.</title>
        <authorList>
            <person name="Anantharaman K."/>
            <person name="Brown C.T."/>
            <person name="Hug L.A."/>
            <person name="Sharon I."/>
            <person name="Castelle C.J."/>
            <person name="Probst A.J."/>
            <person name="Thomas B.C."/>
            <person name="Singh A."/>
            <person name="Wilkins M.J."/>
            <person name="Karaoz U."/>
            <person name="Brodie E.L."/>
            <person name="Williams K.H."/>
            <person name="Hubbard S.S."/>
            <person name="Banfield J.F."/>
        </authorList>
    </citation>
    <scope>NUCLEOTIDE SEQUENCE [LARGE SCALE GENOMIC DNA]</scope>
</reference>
<dbReference type="PANTHER" id="PTHR43434">
    <property type="entry name" value="PHOSPHOGLYCOLATE PHOSPHATASE"/>
    <property type="match status" value="1"/>
</dbReference>
<dbReference type="EMBL" id="MEVK01000039">
    <property type="protein sequence ID" value="OGC58288.1"/>
    <property type="molecule type" value="Genomic_DNA"/>
</dbReference>
<dbReference type="Pfam" id="PF13419">
    <property type="entry name" value="HAD_2"/>
    <property type="match status" value="1"/>
</dbReference>
<dbReference type="Gene3D" id="3.40.50.1000">
    <property type="entry name" value="HAD superfamily/HAD-like"/>
    <property type="match status" value="1"/>
</dbReference>
<dbReference type="STRING" id="1802627.A3A70_03295"/>
<dbReference type="InterPro" id="IPR036412">
    <property type="entry name" value="HAD-like_sf"/>
</dbReference>
<dbReference type="GO" id="GO:0005829">
    <property type="term" value="C:cytosol"/>
    <property type="evidence" value="ECO:0007669"/>
    <property type="project" value="TreeGrafter"/>
</dbReference>
<evidence type="ECO:0008006" key="3">
    <source>
        <dbReference type="Google" id="ProtNLM"/>
    </source>
</evidence>
<dbReference type="Gene3D" id="1.10.150.240">
    <property type="entry name" value="Putative phosphatase, domain 2"/>
    <property type="match status" value="1"/>
</dbReference>
<gene>
    <name evidence="1" type="ORF">A3A70_03295</name>
</gene>
<name>A0A1F4VMS1_UNCKA</name>
<dbReference type="InterPro" id="IPR041492">
    <property type="entry name" value="HAD_2"/>
</dbReference>
<dbReference type="InterPro" id="IPR050155">
    <property type="entry name" value="HAD-like_hydrolase_sf"/>
</dbReference>
<evidence type="ECO:0000313" key="2">
    <source>
        <dbReference type="Proteomes" id="UP000178964"/>
    </source>
</evidence>
<dbReference type="InterPro" id="IPR023198">
    <property type="entry name" value="PGP-like_dom2"/>
</dbReference>
<dbReference type="Proteomes" id="UP000178964">
    <property type="component" value="Unassembled WGS sequence"/>
</dbReference>
<dbReference type="AlphaFoldDB" id="A0A1F4VMS1"/>
<dbReference type="GO" id="GO:0006281">
    <property type="term" value="P:DNA repair"/>
    <property type="evidence" value="ECO:0007669"/>
    <property type="project" value="TreeGrafter"/>
</dbReference>
<dbReference type="SUPFAM" id="SSF56784">
    <property type="entry name" value="HAD-like"/>
    <property type="match status" value="1"/>
</dbReference>